<dbReference type="Proteomes" id="UP000309389">
    <property type="component" value="Unassembled WGS sequence"/>
</dbReference>
<evidence type="ECO:0000256" key="9">
    <source>
        <dbReference type="RuleBase" id="RU003357"/>
    </source>
</evidence>
<dbReference type="GO" id="GO:0009279">
    <property type="term" value="C:cell outer membrane"/>
    <property type="evidence" value="ECO:0007669"/>
    <property type="project" value="UniProtKB-SubCell"/>
</dbReference>
<keyword evidence="14" id="KW-1185">Reference proteome</keyword>
<dbReference type="InterPro" id="IPR012910">
    <property type="entry name" value="Plug_dom"/>
</dbReference>
<evidence type="ECO:0000256" key="10">
    <source>
        <dbReference type="SAM" id="SignalP"/>
    </source>
</evidence>
<comment type="caution">
    <text evidence="13">The sequence shown here is derived from an EMBL/GenBank/DDBJ whole genome shotgun (WGS) entry which is preliminary data.</text>
</comment>
<dbReference type="EMBL" id="SSHH01000004">
    <property type="protein sequence ID" value="TIX48829.1"/>
    <property type="molecule type" value="Genomic_DNA"/>
</dbReference>
<organism evidence="13 14">
    <name type="scientific">Alteraurantiacibacter aquimixticola</name>
    <dbReference type="NCBI Taxonomy" id="2489173"/>
    <lineage>
        <taxon>Bacteria</taxon>
        <taxon>Pseudomonadati</taxon>
        <taxon>Pseudomonadota</taxon>
        <taxon>Alphaproteobacteria</taxon>
        <taxon>Sphingomonadales</taxon>
        <taxon>Erythrobacteraceae</taxon>
        <taxon>Alteraurantiacibacter</taxon>
    </lineage>
</organism>
<dbReference type="RefSeq" id="WP_136694402.1">
    <property type="nucleotide sequence ID" value="NZ_SSHH01000004.1"/>
</dbReference>
<dbReference type="PANTHER" id="PTHR47234:SF3">
    <property type="entry name" value="SECRETIN_TONB SHORT N-TERMINAL DOMAIN-CONTAINING PROTEIN"/>
    <property type="match status" value="1"/>
</dbReference>
<sequence length="1017" mass="107803">MQALSMGIAHTRRGLSTTAIAIGLLGALSNPAFAQDSDGAEIEEDEIIVTGSRVQRSTFDTPSPVTVFDSENIENLGLTDVGDIVSQLPANSNFFSSNNVGLGNFNVGAQFVNLRGLNPFFGTRTLTLVDTHRVVPTATGGGVDITLIPSMLVERTETVTGGASALYGSDAIAGVVNIILDKDLTGLRAQADFTRTDAGDGYEYHASAAFGTEFAGGRGHFVFGGEYQQTDAIGNCSEERGWCSERYGLFTNTGYATNGLPHYIIGPQAYSANQSLTGVLVPCTVFAGACINVPEVSGDLMQFNADGTELIPFNRGFHSTGAGFFGFRQDGDDEFSAGAYDGTTLRPEVERYTLLGHATYELGSNIELFLEGSYAHSAAVNPVATGAIGPYALEIFDRGYVGFRVFNDNAFLPAEAAALIGPAGAGFGRNMLSEQSARNETNNSTWRALGGLEGELGGGWIWDAYFSHGENKNDQHLFHNVVAPFLTFALDAVQTDGGIVCGVDVPGRINPNTGAPYTADDVAYANSAGPCVPLNLFGIGNADPAAVDYAFRTLEELSTIKQDVAAVNVAGDLFDGFGAGAVKLAAGAEWRRETVNVTHDLENTPFYNDFTLSYGLDYGGNIQVLEGYAELIVPVFENGALGRYFELDLAARGTSNKAKGTAGEYAGETASSEFVTWKVSALWDVTDWLRFRATRSRDVRAPQFRELFQTYNRTVGGPFGSVANPWNDGLTDAATITTGGNVGLEPEKADTWTVGVVLTPQGGALSGFRFSADWYEITIKDAIAGPPSGIGAANIVAQCFAGAQEFCDLMEGEGTDDITAITNTAANLQGFTTRGVDFEAAYNMPLGAESSLNVRVLASLLYDQLFSTGLGSPVYNYAGQTGPTAAFGTFNTSPKWQGNAFATYQNGPATLTLQMRYIGSGRYATLTGSGGPAVDPSDAGYDSTNPNSISDNKVEAAAYFNLSGSFEITDEIEMFGSINNLLDKDPVIAPGGNGFPTNPVYFDTFGRTYRIGARVRF</sequence>
<keyword evidence="4 8" id="KW-0812">Transmembrane</keyword>
<keyword evidence="3 8" id="KW-1134">Transmembrane beta strand</keyword>
<keyword evidence="2 8" id="KW-0813">Transport</keyword>
<feature type="domain" description="TonB-dependent receptor-like beta-barrel" evidence="11">
    <location>
        <begin position="434"/>
        <end position="981"/>
    </location>
</feature>
<dbReference type="SUPFAM" id="SSF56935">
    <property type="entry name" value="Porins"/>
    <property type="match status" value="1"/>
</dbReference>
<accession>A0A4T3EYA2</accession>
<keyword evidence="6 8" id="KW-0472">Membrane</keyword>
<feature type="domain" description="TonB-dependent receptor plug" evidence="12">
    <location>
        <begin position="59"/>
        <end position="175"/>
    </location>
</feature>
<keyword evidence="7 8" id="KW-0998">Cell outer membrane</keyword>
<dbReference type="Pfam" id="PF00593">
    <property type="entry name" value="TonB_dep_Rec_b-barrel"/>
    <property type="match status" value="1"/>
</dbReference>
<dbReference type="Pfam" id="PF07715">
    <property type="entry name" value="Plug"/>
    <property type="match status" value="1"/>
</dbReference>
<dbReference type="InterPro" id="IPR037066">
    <property type="entry name" value="Plug_dom_sf"/>
</dbReference>
<dbReference type="PROSITE" id="PS52016">
    <property type="entry name" value="TONB_DEPENDENT_REC_3"/>
    <property type="match status" value="1"/>
</dbReference>
<dbReference type="AlphaFoldDB" id="A0A4T3EYA2"/>
<comment type="subcellular location">
    <subcellularLocation>
        <location evidence="1 8">Cell outer membrane</location>
        <topology evidence="1 8">Multi-pass membrane protein</topology>
    </subcellularLocation>
</comment>
<evidence type="ECO:0000256" key="3">
    <source>
        <dbReference type="ARBA" id="ARBA00022452"/>
    </source>
</evidence>
<dbReference type="Gene3D" id="2.40.170.20">
    <property type="entry name" value="TonB-dependent receptor, beta-barrel domain"/>
    <property type="match status" value="1"/>
</dbReference>
<reference evidence="13 14" key="1">
    <citation type="submission" date="2019-04" db="EMBL/GenBank/DDBJ databases">
        <title>Altererythrobacter aquimixticola sp. nov., isolated from sediment of junction between the ocean and a freshwater spring.</title>
        <authorList>
            <person name="Yoon J.-H."/>
        </authorList>
    </citation>
    <scope>NUCLEOTIDE SEQUENCE [LARGE SCALE GENOMIC DNA]</scope>
    <source>
        <strain evidence="13 14">SSKS-13</strain>
    </source>
</reference>
<dbReference type="Gene3D" id="2.170.130.10">
    <property type="entry name" value="TonB-dependent receptor, plug domain"/>
    <property type="match status" value="1"/>
</dbReference>
<dbReference type="InterPro" id="IPR036942">
    <property type="entry name" value="Beta-barrel_TonB_sf"/>
</dbReference>
<evidence type="ECO:0000256" key="6">
    <source>
        <dbReference type="ARBA" id="ARBA00023136"/>
    </source>
</evidence>
<dbReference type="PANTHER" id="PTHR47234">
    <property type="match status" value="1"/>
</dbReference>
<evidence type="ECO:0000256" key="5">
    <source>
        <dbReference type="ARBA" id="ARBA00023077"/>
    </source>
</evidence>
<feature type="chain" id="PRO_5020811151" evidence="10">
    <location>
        <begin position="35"/>
        <end position="1017"/>
    </location>
</feature>
<evidence type="ECO:0000313" key="14">
    <source>
        <dbReference type="Proteomes" id="UP000309389"/>
    </source>
</evidence>
<name>A0A4T3EYA2_9SPHN</name>
<evidence type="ECO:0000256" key="4">
    <source>
        <dbReference type="ARBA" id="ARBA00022692"/>
    </source>
</evidence>
<dbReference type="OrthoDB" id="7614575at2"/>
<dbReference type="InterPro" id="IPR000531">
    <property type="entry name" value="Beta-barrel_TonB"/>
</dbReference>
<comment type="similarity">
    <text evidence="8 9">Belongs to the TonB-dependent receptor family.</text>
</comment>
<evidence type="ECO:0000256" key="2">
    <source>
        <dbReference type="ARBA" id="ARBA00022448"/>
    </source>
</evidence>
<evidence type="ECO:0000256" key="7">
    <source>
        <dbReference type="ARBA" id="ARBA00023237"/>
    </source>
</evidence>
<gene>
    <name evidence="13" type="ORF">E5222_13870</name>
</gene>
<keyword evidence="10" id="KW-0732">Signal</keyword>
<dbReference type="InterPro" id="IPR039426">
    <property type="entry name" value="TonB-dep_rcpt-like"/>
</dbReference>
<evidence type="ECO:0000259" key="12">
    <source>
        <dbReference type="Pfam" id="PF07715"/>
    </source>
</evidence>
<proteinExistence type="inferred from homology"/>
<protein>
    <submittedName>
        <fullName evidence="13">TonB-dependent receptor</fullName>
    </submittedName>
</protein>
<evidence type="ECO:0000313" key="13">
    <source>
        <dbReference type="EMBL" id="TIX48829.1"/>
    </source>
</evidence>
<evidence type="ECO:0000259" key="11">
    <source>
        <dbReference type="Pfam" id="PF00593"/>
    </source>
</evidence>
<evidence type="ECO:0000256" key="8">
    <source>
        <dbReference type="PROSITE-ProRule" id="PRU01360"/>
    </source>
</evidence>
<keyword evidence="5 9" id="KW-0798">TonB box</keyword>
<feature type="signal peptide" evidence="10">
    <location>
        <begin position="1"/>
        <end position="34"/>
    </location>
</feature>
<evidence type="ECO:0000256" key="1">
    <source>
        <dbReference type="ARBA" id="ARBA00004571"/>
    </source>
</evidence>
<keyword evidence="13" id="KW-0675">Receptor</keyword>